<dbReference type="EMBL" id="CP011974">
    <property type="protein sequence ID" value="AKO91568.1"/>
    <property type="molecule type" value="Genomic_DNA"/>
</dbReference>
<dbReference type="Proteomes" id="UP000036202">
    <property type="component" value="Chromosome"/>
</dbReference>
<dbReference type="OrthoDB" id="2989868at2"/>
<dbReference type="InterPro" id="IPR019241">
    <property type="entry name" value="DUF2197"/>
</dbReference>
<reference evidence="1 2" key="1">
    <citation type="journal article" date="2015" name="PLoS ONE">
        <title>Genome Sequence of Bacillus endophyticus and Analysis of Its Companion Mechanism in the Ketogulonigenium vulgare-Bacillus Strain Consortium.</title>
        <authorList>
            <person name="Jia N."/>
            <person name="Du J."/>
            <person name="Ding M.Z."/>
            <person name="Gao F."/>
            <person name="Yuan Y.J."/>
        </authorList>
    </citation>
    <scope>NUCLEOTIDE SEQUENCE [LARGE SCALE GENOMIC DNA]</scope>
    <source>
        <strain evidence="1 2">Hbe603</strain>
    </source>
</reference>
<evidence type="ECO:0000313" key="1">
    <source>
        <dbReference type="EMBL" id="AKO91568.1"/>
    </source>
</evidence>
<accession>A0A0H4KTE7</accession>
<name>A0A1X7F0R6_9BACI</name>
<dbReference type="Pfam" id="PF09963">
    <property type="entry name" value="DUF2197"/>
    <property type="match status" value="1"/>
</dbReference>
<dbReference type="GeneID" id="93702298"/>
<keyword evidence="2" id="KW-1185">Reference proteome</keyword>
<gene>
    <name evidence="1" type="ORF">BEH_05300</name>
</gene>
<protein>
    <submittedName>
        <fullName evidence="1">Uncharacterized protein</fullName>
    </submittedName>
</protein>
<organism evidence="1 2">
    <name type="scientific">Priestia filamentosa</name>
    <dbReference type="NCBI Taxonomy" id="1402861"/>
    <lineage>
        <taxon>Bacteria</taxon>
        <taxon>Bacillati</taxon>
        <taxon>Bacillota</taxon>
        <taxon>Bacilli</taxon>
        <taxon>Bacillales</taxon>
        <taxon>Bacillaceae</taxon>
        <taxon>Priestia</taxon>
    </lineage>
</organism>
<reference evidence="2" key="2">
    <citation type="submission" date="2015-06" db="EMBL/GenBank/DDBJ databases">
        <title>Genome Sequence of Bacillus endophyticus and Analysis of its Companion Mechanism in the Ketogulonigenium vulgare-Bacillus strain Consortium.</title>
        <authorList>
            <person name="Jia N."/>
            <person name="Du J."/>
            <person name="Ding M.-Z."/>
            <person name="Gao F."/>
            <person name="Yuan Y.-J."/>
        </authorList>
    </citation>
    <scope>NUCLEOTIDE SEQUENCE [LARGE SCALE GENOMIC DNA]</scope>
    <source>
        <strain evidence="2">Hbe603</strain>
    </source>
</reference>
<dbReference type="KEGG" id="beo:BEH_05300"/>
<evidence type="ECO:0000313" key="2">
    <source>
        <dbReference type="Proteomes" id="UP000036202"/>
    </source>
</evidence>
<dbReference type="PATRIC" id="fig|135735.6.peg.1042"/>
<accession>A0A1X7F0R6</accession>
<sequence>MRVQCVICDVIETIDNELPLAKKVRNRPIHTYMCQTCHDRITKRTEERKATGNFKLYESKKDEDEW</sequence>
<proteinExistence type="predicted"/>
<dbReference type="RefSeq" id="WP_019393009.1">
    <property type="nucleotide sequence ID" value="NZ_ALIM01000023.1"/>
</dbReference>
<dbReference type="AlphaFoldDB" id="A0A1X7F0R6"/>